<dbReference type="OrthoDB" id="272049at2"/>
<dbReference type="InterPro" id="IPR011004">
    <property type="entry name" value="Trimer_LpxA-like_sf"/>
</dbReference>
<keyword evidence="5" id="KW-1185">Reference proteome</keyword>
<dbReference type="RefSeq" id="WP_006655339.1">
    <property type="nucleotide sequence ID" value="NZ_CM000776.2"/>
</dbReference>
<sequence>MFYPRKELKKMGFKSLGENVYIDTRTTIDNPRSISIGNNVKIGSFVILSGDIIMGNYIHIASFSGLYGGGGIKIEDFVSISNYVRLITESDDYSGESMSAPFVPDKFKFKAQKDAICIKKHCIVGSGSLILPGVVLEEGVAVGAMSMVSKNTEAWGIYVGIPARRIKDRSKKILQLEKQFLNENNKNSNLLI</sequence>
<evidence type="ECO:0000256" key="2">
    <source>
        <dbReference type="ARBA" id="ARBA00022679"/>
    </source>
</evidence>
<reference evidence="4 5" key="1">
    <citation type="journal article" date="2009" name="J. Bacteriol.">
        <title>Genome sequence of the emerging pathogen Helicobacter canadensis.</title>
        <authorList>
            <person name="Loman N.J."/>
            <person name="Snyder L.A."/>
            <person name="Linton J.D."/>
            <person name="Langdon R."/>
            <person name="Lawson A.J."/>
            <person name="Weinstock G.M."/>
            <person name="Wren B.W."/>
            <person name="Pallen M.J."/>
        </authorList>
    </citation>
    <scope>NUCLEOTIDE SEQUENCE [LARGE SCALE GENOMIC DNA]</scope>
    <source>
        <strain evidence="4 5">MIT 98-5491</strain>
    </source>
</reference>
<evidence type="ECO:0000313" key="5">
    <source>
        <dbReference type="Proteomes" id="UP000007032"/>
    </source>
</evidence>
<dbReference type="STRING" id="537970.HCAN_0644"/>
<dbReference type="CDD" id="cd04647">
    <property type="entry name" value="LbH_MAT_like"/>
    <property type="match status" value="1"/>
</dbReference>
<dbReference type="InterPro" id="IPR050179">
    <property type="entry name" value="Trans_hexapeptide_repeat"/>
</dbReference>
<dbReference type="SUPFAM" id="SSF51161">
    <property type="entry name" value="Trimeric LpxA-like enzymes"/>
    <property type="match status" value="1"/>
</dbReference>
<keyword evidence="2" id="KW-0808">Transferase</keyword>
<evidence type="ECO:0008006" key="6">
    <source>
        <dbReference type="Google" id="ProtNLM"/>
    </source>
</evidence>
<dbReference type="PANTHER" id="PTHR43300:SF12">
    <property type="entry name" value="CHLORAMPHENICOL ACETYLTRANSFERASE"/>
    <property type="match status" value="1"/>
</dbReference>
<dbReference type="PANTHER" id="PTHR43300">
    <property type="entry name" value="ACETYLTRANSFERASE"/>
    <property type="match status" value="1"/>
</dbReference>
<proteinExistence type="inferred from homology"/>
<keyword evidence="3" id="KW-0012">Acyltransferase</keyword>
<gene>
    <name evidence="4" type="ORF">HCAN_0644</name>
</gene>
<dbReference type="EMBL" id="CM000776">
    <property type="protein sequence ID" value="EES89360.1"/>
    <property type="molecule type" value="Genomic_DNA"/>
</dbReference>
<dbReference type="Proteomes" id="UP000007032">
    <property type="component" value="Chromosome"/>
</dbReference>
<evidence type="ECO:0000313" key="4">
    <source>
        <dbReference type="EMBL" id="EES89360.1"/>
    </source>
</evidence>
<protein>
    <recommendedName>
        <fullName evidence="6">Acyltransferase</fullName>
    </recommendedName>
</protein>
<accession>C5ZZA2</accession>
<evidence type="ECO:0000256" key="3">
    <source>
        <dbReference type="ARBA" id="ARBA00023315"/>
    </source>
</evidence>
<organism evidence="4 5">
    <name type="scientific">Helicobacter canadensis MIT 98-5491</name>
    <dbReference type="NCBI Taxonomy" id="537970"/>
    <lineage>
        <taxon>Bacteria</taxon>
        <taxon>Pseudomonadati</taxon>
        <taxon>Campylobacterota</taxon>
        <taxon>Epsilonproteobacteria</taxon>
        <taxon>Campylobacterales</taxon>
        <taxon>Helicobacteraceae</taxon>
        <taxon>Helicobacter</taxon>
    </lineage>
</organism>
<dbReference type="eggNOG" id="COG0110">
    <property type="taxonomic scope" value="Bacteria"/>
</dbReference>
<name>C5ZZA2_9HELI</name>
<dbReference type="Gene3D" id="2.160.10.10">
    <property type="entry name" value="Hexapeptide repeat proteins"/>
    <property type="match status" value="1"/>
</dbReference>
<dbReference type="HOGENOM" id="CLU_051638_8_1_7"/>
<dbReference type="AlphaFoldDB" id="C5ZZA2"/>
<comment type="similarity">
    <text evidence="1">Belongs to the transferase hexapeptide repeat family.</text>
</comment>
<dbReference type="GO" id="GO:0016746">
    <property type="term" value="F:acyltransferase activity"/>
    <property type="evidence" value="ECO:0007669"/>
    <property type="project" value="UniProtKB-KW"/>
</dbReference>
<evidence type="ECO:0000256" key="1">
    <source>
        <dbReference type="ARBA" id="ARBA00007274"/>
    </source>
</evidence>